<keyword evidence="2 7" id="KW-0378">Hydrolase</keyword>
<dbReference type="InterPro" id="IPR001579">
    <property type="entry name" value="Glyco_hydro_18_chit_AS"/>
</dbReference>
<dbReference type="Pfam" id="PF00704">
    <property type="entry name" value="Glyco_hydro_18"/>
    <property type="match status" value="1"/>
</dbReference>
<gene>
    <name evidence="11" type="ORF">AAF712_007384</name>
</gene>
<reference evidence="11 12" key="1">
    <citation type="submission" date="2024-05" db="EMBL/GenBank/DDBJ databases">
        <title>A draft genome resource for the thread blight pathogen Marasmius tenuissimus strain MS-2.</title>
        <authorList>
            <person name="Yulfo-Soto G.E."/>
            <person name="Baruah I.K."/>
            <person name="Amoako-Attah I."/>
            <person name="Bukari Y."/>
            <person name="Meinhardt L.W."/>
            <person name="Bailey B.A."/>
            <person name="Cohen S.P."/>
        </authorList>
    </citation>
    <scope>NUCLEOTIDE SEQUENCE [LARGE SCALE GENOMIC DNA]</scope>
    <source>
        <strain evidence="11 12">MS-2</strain>
    </source>
</reference>
<comment type="caution">
    <text evidence="11">The sequence shown here is derived from an EMBL/GenBank/DDBJ whole genome shotgun (WGS) entry which is preliminary data.</text>
</comment>
<keyword evidence="4" id="KW-0119">Carbohydrate metabolism</keyword>
<dbReference type="Gene3D" id="3.30.1520.10">
    <property type="entry name" value="Phox-like domain"/>
    <property type="match status" value="1"/>
</dbReference>
<protein>
    <recommendedName>
        <fullName evidence="13">Chitinase</fullName>
    </recommendedName>
</protein>
<dbReference type="InterPro" id="IPR017853">
    <property type="entry name" value="GH"/>
</dbReference>
<dbReference type="InterPro" id="IPR001223">
    <property type="entry name" value="Glyco_hydro18_cat"/>
</dbReference>
<dbReference type="SUPFAM" id="SSF51445">
    <property type="entry name" value="(Trans)glycosidases"/>
    <property type="match status" value="1"/>
</dbReference>
<evidence type="ECO:0000313" key="12">
    <source>
        <dbReference type="Proteomes" id="UP001437256"/>
    </source>
</evidence>
<evidence type="ECO:0000256" key="2">
    <source>
        <dbReference type="ARBA" id="ARBA00022801"/>
    </source>
</evidence>
<comment type="catalytic activity">
    <reaction evidence="1">
        <text>Random endo-hydrolysis of N-acetyl-beta-D-glucosaminide (1-&gt;4)-beta-linkages in chitin and chitodextrins.</text>
        <dbReference type="EC" id="3.2.1.14"/>
    </reaction>
</comment>
<proteinExistence type="inferred from homology"/>
<evidence type="ECO:0000256" key="6">
    <source>
        <dbReference type="ARBA" id="ARBA00023326"/>
    </source>
</evidence>
<dbReference type="SMART" id="SM00312">
    <property type="entry name" value="PX"/>
    <property type="match status" value="1"/>
</dbReference>
<sequence>MTLTVTIPSHTTSSFPKPHILYVLHLSQDGKKTVLNKRYSDFVELNNALGSHEIDFPPKRILVTTFVPSAWMDDALVRERKAGLAKYLSNIIAKPQYRNHSALLDFLKPSSDDKERFNLEDALPSTLSRKTAQDVEAQATPIAAAYYPDWSAGSNPPENINFSKFDIIFFAFAMPNQNSGLDWGGQDILRRLVSSARNSGRGTRIVLSVGGWGGSQWFSQATQDQNRQTFVNAMVNAVQTYNLDGLDIDWEYPNSTGAGNPHSPSDAANLLSLFRDLRNALGSSKIISAAVPHLPWIGQNGQPLSNISAYAEQMTYINIMNYDVWGASSTPGPNAPLSNGCGTSTQPQASAQAALSQWTAAGAPASKLLLGLPLYGYVSQSTKTTLSGSLTANKEMSLIQETDSNGYFLNGAHPRDKDAPVRAAADLRGWYGSQIPFNQLVASGAIVKQADGNYGEAGGFTMGWDNCSDTPYLFNTAQETVVTYDDTWSIGSKASFAKDNGMAGCFTWSLDQDDGLTLQNVIRNKLGKA</sequence>
<dbReference type="PANTHER" id="PTHR11177">
    <property type="entry name" value="CHITINASE"/>
    <property type="match status" value="1"/>
</dbReference>
<evidence type="ECO:0000256" key="3">
    <source>
        <dbReference type="ARBA" id="ARBA00023024"/>
    </source>
</evidence>
<comment type="similarity">
    <text evidence="8">Belongs to the glycosyl hydrolase 18 family.</text>
</comment>
<dbReference type="PROSITE" id="PS50195">
    <property type="entry name" value="PX"/>
    <property type="match status" value="1"/>
</dbReference>
<dbReference type="InterPro" id="IPR011583">
    <property type="entry name" value="Chitinase_II/V-like_cat"/>
</dbReference>
<keyword evidence="5 7" id="KW-0326">Glycosidase</keyword>
<organism evidence="11 12">
    <name type="scientific">Marasmius tenuissimus</name>
    <dbReference type="NCBI Taxonomy" id="585030"/>
    <lineage>
        <taxon>Eukaryota</taxon>
        <taxon>Fungi</taxon>
        <taxon>Dikarya</taxon>
        <taxon>Basidiomycota</taxon>
        <taxon>Agaricomycotina</taxon>
        <taxon>Agaricomycetes</taxon>
        <taxon>Agaricomycetidae</taxon>
        <taxon>Agaricales</taxon>
        <taxon>Marasmiineae</taxon>
        <taxon>Marasmiaceae</taxon>
        <taxon>Marasmius</taxon>
    </lineage>
</organism>
<evidence type="ECO:0000256" key="4">
    <source>
        <dbReference type="ARBA" id="ARBA00023277"/>
    </source>
</evidence>
<dbReference type="PANTHER" id="PTHR11177:SF317">
    <property type="entry name" value="CHITINASE 12-RELATED"/>
    <property type="match status" value="1"/>
</dbReference>
<dbReference type="PROSITE" id="PS01095">
    <property type="entry name" value="GH18_1"/>
    <property type="match status" value="1"/>
</dbReference>
<dbReference type="InterPro" id="IPR050314">
    <property type="entry name" value="Glycosyl_Hydrlase_18"/>
</dbReference>
<dbReference type="EMBL" id="JBBXMP010000045">
    <property type="protein sequence ID" value="KAL0065606.1"/>
    <property type="molecule type" value="Genomic_DNA"/>
</dbReference>
<dbReference type="SUPFAM" id="SSF64268">
    <property type="entry name" value="PX domain"/>
    <property type="match status" value="1"/>
</dbReference>
<evidence type="ECO:0000256" key="1">
    <source>
        <dbReference type="ARBA" id="ARBA00000822"/>
    </source>
</evidence>
<feature type="domain" description="PX" evidence="9">
    <location>
        <begin position="1"/>
        <end position="114"/>
    </location>
</feature>
<evidence type="ECO:0000313" key="11">
    <source>
        <dbReference type="EMBL" id="KAL0065606.1"/>
    </source>
</evidence>
<evidence type="ECO:0000256" key="7">
    <source>
        <dbReference type="RuleBase" id="RU000489"/>
    </source>
</evidence>
<dbReference type="InterPro" id="IPR036871">
    <property type="entry name" value="PX_dom_sf"/>
</dbReference>
<dbReference type="Proteomes" id="UP001437256">
    <property type="component" value="Unassembled WGS sequence"/>
</dbReference>
<name>A0ABR2ZVJ9_9AGAR</name>
<dbReference type="Gene3D" id="3.10.50.10">
    <property type="match status" value="1"/>
</dbReference>
<dbReference type="SMART" id="SM00636">
    <property type="entry name" value="Glyco_18"/>
    <property type="match status" value="1"/>
</dbReference>
<evidence type="ECO:0008006" key="13">
    <source>
        <dbReference type="Google" id="ProtNLM"/>
    </source>
</evidence>
<evidence type="ECO:0000256" key="5">
    <source>
        <dbReference type="ARBA" id="ARBA00023295"/>
    </source>
</evidence>
<keyword evidence="3" id="KW-0146">Chitin degradation</keyword>
<evidence type="ECO:0000259" key="9">
    <source>
        <dbReference type="PROSITE" id="PS50195"/>
    </source>
</evidence>
<evidence type="ECO:0000256" key="8">
    <source>
        <dbReference type="RuleBase" id="RU004453"/>
    </source>
</evidence>
<feature type="domain" description="GH18" evidence="10">
    <location>
        <begin position="141"/>
        <end position="529"/>
    </location>
</feature>
<dbReference type="Pfam" id="PF00787">
    <property type="entry name" value="PX"/>
    <property type="match status" value="1"/>
</dbReference>
<evidence type="ECO:0000259" key="10">
    <source>
        <dbReference type="PROSITE" id="PS51910"/>
    </source>
</evidence>
<dbReference type="InterPro" id="IPR029070">
    <property type="entry name" value="Chitinase_insertion_sf"/>
</dbReference>
<dbReference type="PROSITE" id="PS51910">
    <property type="entry name" value="GH18_2"/>
    <property type="match status" value="1"/>
</dbReference>
<accession>A0ABR2ZVJ9</accession>
<keyword evidence="12" id="KW-1185">Reference proteome</keyword>
<dbReference type="Gene3D" id="3.20.20.80">
    <property type="entry name" value="Glycosidases"/>
    <property type="match status" value="2"/>
</dbReference>
<keyword evidence="6" id="KW-0624">Polysaccharide degradation</keyword>
<dbReference type="InterPro" id="IPR001683">
    <property type="entry name" value="PX_dom"/>
</dbReference>